<dbReference type="InterPro" id="IPR000524">
    <property type="entry name" value="Tscrpt_reg_HTH_GntR"/>
</dbReference>
<proteinExistence type="predicted"/>
<dbReference type="PANTHER" id="PTHR30146">
    <property type="entry name" value="LACI-RELATED TRANSCRIPTIONAL REPRESSOR"/>
    <property type="match status" value="1"/>
</dbReference>
<dbReference type="EMBL" id="QSHZ01000002">
    <property type="protein sequence ID" value="RHC58511.1"/>
    <property type="molecule type" value="Genomic_DNA"/>
</dbReference>
<gene>
    <name evidence="6" type="ORF">DW839_03115</name>
</gene>
<dbReference type="GO" id="GO:0003700">
    <property type="term" value="F:DNA-binding transcription factor activity"/>
    <property type="evidence" value="ECO:0007669"/>
    <property type="project" value="InterPro"/>
</dbReference>
<evidence type="ECO:0000259" key="5">
    <source>
        <dbReference type="PROSITE" id="PS50949"/>
    </source>
</evidence>
<dbReference type="InterPro" id="IPR046335">
    <property type="entry name" value="LacI/GalR-like_sensor"/>
</dbReference>
<dbReference type="GO" id="GO:0000976">
    <property type="term" value="F:transcription cis-regulatory region binding"/>
    <property type="evidence" value="ECO:0007669"/>
    <property type="project" value="TreeGrafter"/>
</dbReference>
<feature type="domain" description="HTH gntR-type" evidence="5">
    <location>
        <begin position="12"/>
        <end position="80"/>
    </location>
</feature>
<dbReference type="SUPFAM" id="SSF53822">
    <property type="entry name" value="Periplasmic binding protein-like I"/>
    <property type="match status" value="1"/>
</dbReference>
<reference evidence="6 7" key="1">
    <citation type="submission" date="2018-08" db="EMBL/GenBank/DDBJ databases">
        <title>A genome reference for cultivated species of the human gut microbiota.</title>
        <authorList>
            <person name="Zou Y."/>
            <person name="Xue W."/>
            <person name="Luo G."/>
        </authorList>
    </citation>
    <scope>NUCLEOTIDE SEQUENCE [LARGE SCALE GENOMIC DNA]</scope>
    <source>
        <strain evidence="6 7">AM35-14</strain>
    </source>
</reference>
<evidence type="ECO:0000256" key="1">
    <source>
        <dbReference type="ARBA" id="ARBA00022491"/>
    </source>
</evidence>
<dbReference type="InterPro" id="IPR036390">
    <property type="entry name" value="WH_DNA-bd_sf"/>
</dbReference>
<dbReference type="Gene3D" id="3.40.50.2300">
    <property type="match status" value="2"/>
</dbReference>
<dbReference type="RefSeq" id="WP_002571813.1">
    <property type="nucleotide sequence ID" value="NZ_CAUFHZ010000187.1"/>
</dbReference>
<dbReference type="InterPro" id="IPR028082">
    <property type="entry name" value="Peripla_BP_I"/>
</dbReference>
<evidence type="ECO:0000256" key="3">
    <source>
        <dbReference type="ARBA" id="ARBA00023125"/>
    </source>
</evidence>
<dbReference type="AlphaFoldDB" id="A0A414B0J5"/>
<protein>
    <submittedName>
        <fullName evidence="6">GntR family transcriptional regulator</fullName>
    </submittedName>
</protein>
<evidence type="ECO:0000256" key="4">
    <source>
        <dbReference type="ARBA" id="ARBA00023163"/>
    </source>
</evidence>
<evidence type="ECO:0000313" key="7">
    <source>
        <dbReference type="Proteomes" id="UP000283975"/>
    </source>
</evidence>
<evidence type="ECO:0000313" key="6">
    <source>
        <dbReference type="EMBL" id="RHC58511.1"/>
    </source>
</evidence>
<comment type="caution">
    <text evidence="6">The sequence shown here is derived from an EMBL/GenBank/DDBJ whole genome shotgun (WGS) entry which is preliminary data.</text>
</comment>
<name>A0A414B0J5_9FIRM</name>
<evidence type="ECO:0000256" key="2">
    <source>
        <dbReference type="ARBA" id="ARBA00023015"/>
    </source>
</evidence>
<dbReference type="SUPFAM" id="SSF46785">
    <property type="entry name" value="Winged helix' DNA-binding domain"/>
    <property type="match status" value="1"/>
</dbReference>
<dbReference type="SMART" id="SM00345">
    <property type="entry name" value="HTH_GNTR"/>
    <property type="match status" value="1"/>
</dbReference>
<dbReference type="Gene3D" id="1.10.10.10">
    <property type="entry name" value="Winged helix-like DNA-binding domain superfamily/Winged helix DNA-binding domain"/>
    <property type="match status" value="1"/>
</dbReference>
<dbReference type="InterPro" id="IPR036388">
    <property type="entry name" value="WH-like_DNA-bd_sf"/>
</dbReference>
<keyword evidence="2" id="KW-0805">Transcription regulation</keyword>
<dbReference type="PROSITE" id="PS50949">
    <property type="entry name" value="HTH_GNTR"/>
    <property type="match status" value="1"/>
</dbReference>
<dbReference type="CDD" id="cd07377">
    <property type="entry name" value="WHTH_GntR"/>
    <property type="match status" value="1"/>
</dbReference>
<dbReference type="Proteomes" id="UP000283975">
    <property type="component" value="Unassembled WGS sequence"/>
</dbReference>
<keyword evidence="1" id="KW-0678">Repressor</keyword>
<dbReference type="Pfam" id="PF00392">
    <property type="entry name" value="GntR"/>
    <property type="match status" value="1"/>
</dbReference>
<keyword evidence="3" id="KW-0238">DNA-binding</keyword>
<dbReference type="PRINTS" id="PR00035">
    <property type="entry name" value="HTHGNTR"/>
</dbReference>
<dbReference type="CDD" id="cd06267">
    <property type="entry name" value="PBP1_LacI_sugar_binding-like"/>
    <property type="match status" value="1"/>
</dbReference>
<dbReference type="Pfam" id="PF13377">
    <property type="entry name" value="Peripla_BP_3"/>
    <property type="match status" value="1"/>
</dbReference>
<accession>A0A414B0J5</accession>
<dbReference type="PANTHER" id="PTHR30146:SF148">
    <property type="entry name" value="HTH-TYPE TRANSCRIPTIONAL REPRESSOR PURR-RELATED"/>
    <property type="match status" value="1"/>
</dbReference>
<sequence length="374" mass="42505">MSQKTSQKESKTFLYKKVYQDLKDRIQNGEYLRDALLPSEREIGETYQVDRTTVRKALQLLVDDGLVEKRAGKGTVVVWRPDQEQTQSRPVLRPERRNGPIAFLLPRGDNNSSRITQPFYSQLFYRAEKECQKLGYTLVYSTLDETDHFDELVQANGFSGIFFVSNVSHRHLDRALELRIPSILINSYYERMPSILSDNFSGTYTACRYLIERGHKSIGIINGNSRYTTNNERWRGCVTALREAGLSLKNEFCLGGTSWEFEAGLAAVEQMLAKNTVYPTALVAFNDRLALGAIQAIHQAGLRVPDDISVIGYDNSDQAKYSMPKITTVEIHAPLMAQTASRMLFQQIDDYEVLTVKVLTPVELIEQDSVRPLE</sequence>
<organism evidence="6 7">
    <name type="scientific">Enterocloster bolteae</name>
    <dbReference type="NCBI Taxonomy" id="208479"/>
    <lineage>
        <taxon>Bacteria</taxon>
        <taxon>Bacillati</taxon>
        <taxon>Bacillota</taxon>
        <taxon>Clostridia</taxon>
        <taxon>Lachnospirales</taxon>
        <taxon>Lachnospiraceae</taxon>
        <taxon>Enterocloster</taxon>
    </lineage>
</organism>
<keyword evidence="4" id="KW-0804">Transcription</keyword>